<dbReference type="PANTHER" id="PTHR11945:SF564">
    <property type="entry name" value="PROTEIN, PUTATIVE-RELATED"/>
    <property type="match status" value="1"/>
</dbReference>
<evidence type="ECO:0000256" key="2">
    <source>
        <dbReference type="ARBA" id="ARBA00023015"/>
    </source>
</evidence>
<feature type="domain" description="MADS-box" evidence="6">
    <location>
        <begin position="1"/>
        <end position="47"/>
    </location>
</feature>
<keyword evidence="2" id="KW-0805">Transcription regulation</keyword>
<reference evidence="7" key="1">
    <citation type="journal article" date="2012" name="Nat. Biotechnol.">
        <title>Draft genome sequence of pigeonpea (Cajanus cajan), an orphan legume crop of resource-poor farmers.</title>
        <authorList>
            <person name="Varshney R.K."/>
            <person name="Chen W."/>
            <person name="Li Y."/>
            <person name="Bharti A.K."/>
            <person name="Saxena R.K."/>
            <person name="Schlueter J.A."/>
            <person name="Donoghue M.T."/>
            <person name="Azam S."/>
            <person name="Fan G."/>
            <person name="Whaley A.M."/>
            <person name="Farmer A.D."/>
            <person name="Sheridan J."/>
            <person name="Iwata A."/>
            <person name="Tuteja R."/>
            <person name="Penmetsa R.V."/>
            <person name="Wu W."/>
            <person name="Upadhyaya H.D."/>
            <person name="Yang S.P."/>
            <person name="Shah T."/>
            <person name="Saxena K.B."/>
            <person name="Michael T."/>
            <person name="McCombie W.R."/>
            <person name="Yang B."/>
            <person name="Zhang G."/>
            <person name="Yang H."/>
            <person name="Wang J."/>
            <person name="Spillane C."/>
            <person name="Cook D.R."/>
            <person name="May G.D."/>
            <person name="Xu X."/>
            <person name="Jackson S.A."/>
        </authorList>
    </citation>
    <scope>NUCLEOTIDE SEQUENCE [LARGE SCALE GENOMIC DNA]</scope>
</reference>
<dbReference type="Gramene" id="C.cajan_34456.t">
    <property type="protein sequence ID" value="C.cajan_34456.t.cds1"/>
    <property type="gene ID" value="C.cajan_34456"/>
</dbReference>
<dbReference type="AlphaFoldDB" id="A0A151RE42"/>
<protein>
    <submittedName>
        <fullName evidence="7">MADS-box transcription factor PHERES 2</fullName>
    </submittedName>
</protein>
<keyword evidence="4" id="KW-0804">Transcription</keyword>
<dbReference type="SMART" id="SM00432">
    <property type="entry name" value="MADS"/>
    <property type="match status" value="1"/>
</dbReference>
<dbReference type="Pfam" id="PF00319">
    <property type="entry name" value="SRF-TF"/>
    <property type="match status" value="1"/>
</dbReference>
<evidence type="ECO:0000256" key="5">
    <source>
        <dbReference type="ARBA" id="ARBA00023242"/>
    </source>
</evidence>
<dbReference type="GO" id="GO:0005634">
    <property type="term" value="C:nucleus"/>
    <property type="evidence" value="ECO:0007669"/>
    <property type="project" value="UniProtKB-SubCell"/>
</dbReference>
<dbReference type="PANTHER" id="PTHR11945">
    <property type="entry name" value="MADS BOX PROTEIN"/>
    <property type="match status" value="1"/>
</dbReference>
<dbReference type="OMA" id="EDWLVNN"/>
<evidence type="ECO:0000313" key="7">
    <source>
        <dbReference type="EMBL" id="KYP40749.1"/>
    </source>
</evidence>
<dbReference type="EMBL" id="KQ483817">
    <property type="protein sequence ID" value="KYP40749.1"/>
    <property type="molecule type" value="Genomic_DNA"/>
</dbReference>
<dbReference type="PROSITE" id="PS50066">
    <property type="entry name" value="MADS_BOX_2"/>
    <property type="match status" value="1"/>
</dbReference>
<gene>
    <name evidence="7" type="ORF">KK1_037927</name>
</gene>
<organism evidence="7 8">
    <name type="scientific">Cajanus cajan</name>
    <name type="common">Pigeon pea</name>
    <name type="synonym">Cajanus indicus</name>
    <dbReference type="NCBI Taxonomy" id="3821"/>
    <lineage>
        <taxon>Eukaryota</taxon>
        <taxon>Viridiplantae</taxon>
        <taxon>Streptophyta</taxon>
        <taxon>Embryophyta</taxon>
        <taxon>Tracheophyta</taxon>
        <taxon>Spermatophyta</taxon>
        <taxon>Magnoliopsida</taxon>
        <taxon>eudicotyledons</taxon>
        <taxon>Gunneridae</taxon>
        <taxon>Pentapetalae</taxon>
        <taxon>rosids</taxon>
        <taxon>fabids</taxon>
        <taxon>Fabales</taxon>
        <taxon>Fabaceae</taxon>
        <taxon>Papilionoideae</taxon>
        <taxon>50 kb inversion clade</taxon>
        <taxon>NPAAA clade</taxon>
        <taxon>indigoferoid/millettioid clade</taxon>
        <taxon>Phaseoleae</taxon>
        <taxon>Cajanus</taxon>
    </lineage>
</organism>
<dbReference type="InterPro" id="IPR002100">
    <property type="entry name" value="TF_MADSbox"/>
</dbReference>
<evidence type="ECO:0000256" key="4">
    <source>
        <dbReference type="ARBA" id="ARBA00023163"/>
    </source>
</evidence>
<evidence type="ECO:0000256" key="1">
    <source>
        <dbReference type="ARBA" id="ARBA00004123"/>
    </source>
</evidence>
<accession>A0A151RE42</accession>
<dbReference type="GO" id="GO:0000981">
    <property type="term" value="F:DNA-binding transcription factor activity, RNA polymerase II-specific"/>
    <property type="evidence" value="ECO:0007669"/>
    <property type="project" value="TreeGrafter"/>
</dbReference>
<name>A0A151RE42_CAJCA</name>
<dbReference type="Gene3D" id="3.40.1810.10">
    <property type="entry name" value="Transcription factor, MADS-box"/>
    <property type="match status" value="1"/>
</dbReference>
<comment type="subcellular location">
    <subcellularLocation>
        <location evidence="1">Nucleus</location>
    </subcellularLocation>
</comment>
<sequence length="255" mass="29233">MGRGKVTFKRISNERSRKTTFIQRKKGLTKKISEFCTICGVEACLILHADGNGDTGLTTWPQDSTVVHSIIQKYEQSKNEGSQETFEIQDFFENRKKMVEAEISKVRKEITDIKYPTWNPCIINMEEEHLRAFLAHVDAKIGVCEQRINMIKNKHQSEANSDFMQNMAHFHPNQIIPTPVEPVSENNMSVKFTNSSNQFGCVSNHGINMQQGDAFHGGDSVIWANELADFEKWFNELDDCSNQQDDRATQFEESF</sequence>
<keyword evidence="3" id="KW-0238">DNA-binding</keyword>
<dbReference type="GO" id="GO:0000978">
    <property type="term" value="F:RNA polymerase II cis-regulatory region sequence-specific DNA binding"/>
    <property type="evidence" value="ECO:0007669"/>
    <property type="project" value="TreeGrafter"/>
</dbReference>
<dbReference type="CDD" id="cd00120">
    <property type="entry name" value="MADS"/>
    <property type="match status" value="1"/>
</dbReference>
<dbReference type="GO" id="GO:0046983">
    <property type="term" value="F:protein dimerization activity"/>
    <property type="evidence" value="ECO:0007669"/>
    <property type="project" value="InterPro"/>
</dbReference>
<proteinExistence type="predicted"/>
<evidence type="ECO:0000259" key="6">
    <source>
        <dbReference type="PROSITE" id="PS50066"/>
    </source>
</evidence>
<keyword evidence="8" id="KW-1185">Reference proteome</keyword>
<dbReference type="PRINTS" id="PR00404">
    <property type="entry name" value="MADSDOMAIN"/>
</dbReference>
<dbReference type="Proteomes" id="UP000075243">
    <property type="component" value="Unassembled WGS sequence"/>
</dbReference>
<dbReference type="InterPro" id="IPR036879">
    <property type="entry name" value="TF_MADSbox_sf"/>
</dbReference>
<evidence type="ECO:0000256" key="3">
    <source>
        <dbReference type="ARBA" id="ARBA00023125"/>
    </source>
</evidence>
<dbReference type="OrthoDB" id="601557at2759"/>
<dbReference type="SUPFAM" id="SSF55455">
    <property type="entry name" value="SRF-like"/>
    <property type="match status" value="1"/>
</dbReference>
<evidence type="ECO:0000313" key="8">
    <source>
        <dbReference type="Proteomes" id="UP000075243"/>
    </source>
</evidence>
<keyword evidence="5" id="KW-0539">Nucleus</keyword>